<dbReference type="AlphaFoldDB" id="A0A2X0KJ49"/>
<reference evidence="3 4" key="1">
    <citation type="submission" date="2018-06" db="EMBL/GenBank/DDBJ databases">
        <title>Streptacidiphilus pinicola sp. nov., isolated from pine grove soil.</title>
        <authorList>
            <person name="Roh S.G."/>
            <person name="Park S."/>
            <person name="Kim M.-K."/>
            <person name="Yun B.-R."/>
            <person name="Park J."/>
            <person name="Kim M.J."/>
            <person name="Kim Y.S."/>
            <person name="Kim S.B."/>
        </authorList>
    </citation>
    <scope>NUCLEOTIDE SEQUENCE [LARGE SCALE GENOMIC DNA]</scope>
    <source>
        <strain evidence="3 4">MMS16-CNU450</strain>
    </source>
</reference>
<accession>A0A2X0KJ49</accession>
<keyword evidence="2" id="KW-1133">Transmembrane helix</keyword>
<proteinExistence type="predicted"/>
<evidence type="ECO:0000313" key="4">
    <source>
        <dbReference type="Proteomes" id="UP000248889"/>
    </source>
</evidence>
<dbReference type="Proteomes" id="UP000248889">
    <property type="component" value="Unassembled WGS sequence"/>
</dbReference>
<protein>
    <submittedName>
        <fullName evidence="3">Uncharacterized protein</fullName>
    </submittedName>
</protein>
<dbReference type="RefSeq" id="WP_111499599.1">
    <property type="nucleotide sequence ID" value="NZ_QKYN01000021.1"/>
</dbReference>
<dbReference type="EMBL" id="QKYN01000021">
    <property type="protein sequence ID" value="RAG86760.1"/>
    <property type="molecule type" value="Genomic_DNA"/>
</dbReference>
<evidence type="ECO:0000256" key="1">
    <source>
        <dbReference type="SAM" id="MobiDB-lite"/>
    </source>
</evidence>
<evidence type="ECO:0000313" key="3">
    <source>
        <dbReference type="EMBL" id="RAG86760.1"/>
    </source>
</evidence>
<organism evidence="3 4">
    <name type="scientific">Streptacidiphilus pinicola</name>
    <dbReference type="NCBI Taxonomy" id="2219663"/>
    <lineage>
        <taxon>Bacteria</taxon>
        <taxon>Bacillati</taxon>
        <taxon>Actinomycetota</taxon>
        <taxon>Actinomycetes</taxon>
        <taxon>Kitasatosporales</taxon>
        <taxon>Streptomycetaceae</taxon>
        <taxon>Streptacidiphilus</taxon>
    </lineage>
</organism>
<evidence type="ECO:0000256" key="2">
    <source>
        <dbReference type="SAM" id="Phobius"/>
    </source>
</evidence>
<keyword evidence="4" id="KW-1185">Reference proteome</keyword>
<keyword evidence="2" id="KW-0812">Transmembrane</keyword>
<gene>
    <name evidence="3" type="ORF">DN069_05055</name>
</gene>
<name>A0A2X0KJ49_9ACTN</name>
<feature type="region of interest" description="Disordered" evidence="1">
    <location>
        <begin position="1"/>
        <end position="27"/>
    </location>
</feature>
<keyword evidence="2" id="KW-0472">Membrane</keyword>
<comment type="caution">
    <text evidence="3">The sequence shown here is derived from an EMBL/GenBank/DDBJ whole genome shotgun (WGS) entry which is preliminary data.</text>
</comment>
<sequence>MTTDTIWTDGLPQPQAPQPAAAPPGAPRGRNGKVLLAVLISLMVLAAVAVGLVVLFGGDASAAGGCGGG</sequence>
<feature type="compositionally biased region" description="Pro residues" evidence="1">
    <location>
        <begin position="14"/>
        <end position="26"/>
    </location>
</feature>
<feature type="transmembrane region" description="Helical" evidence="2">
    <location>
        <begin position="34"/>
        <end position="56"/>
    </location>
</feature>